<evidence type="ECO:0000313" key="5">
    <source>
        <dbReference type="Proteomes" id="UP000769528"/>
    </source>
</evidence>
<comment type="caution">
    <text evidence="4">The sequence shown here is derived from an EMBL/GenBank/DDBJ whole genome shotgun (WGS) entry which is preliminary data.</text>
</comment>
<feature type="repeat" description="TPR" evidence="2">
    <location>
        <begin position="152"/>
        <end position="185"/>
    </location>
</feature>
<dbReference type="SUPFAM" id="SSF48452">
    <property type="entry name" value="TPR-like"/>
    <property type="match status" value="1"/>
</dbReference>
<dbReference type="GO" id="GO:0072546">
    <property type="term" value="C:EMC complex"/>
    <property type="evidence" value="ECO:0007669"/>
    <property type="project" value="UniProtKB-UniRule"/>
</dbReference>
<dbReference type="OrthoDB" id="124397at2759"/>
<protein>
    <recommendedName>
        <fullName evidence="3">ER membrane protein complex subunit 2</fullName>
    </recommendedName>
</protein>
<evidence type="ECO:0000256" key="1">
    <source>
        <dbReference type="ARBA" id="ARBA00022803"/>
    </source>
</evidence>
<dbReference type="AlphaFoldDB" id="A0A9P8T5B3"/>
<dbReference type="InterPro" id="IPR011990">
    <property type="entry name" value="TPR-like_helical_dom_sf"/>
</dbReference>
<reference evidence="4" key="2">
    <citation type="submission" date="2021-01" db="EMBL/GenBank/DDBJ databases">
        <authorList>
            <person name="Schikora-Tamarit M.A."/>
        </authorList>
    </citation>
    <scope>NUCLEOTIDE SEQUENCE</scope>
    <source>
        <strain evidence="4">CBS6341</strain>
    </source>
</reference>
<dbReference type="InterPro" id="IPR019734">
    <property type="entry name" value="TPR_rpt"/>
</dbReference>
<keyword evidence="1 2" id="KW-0802">TPR repeat</keyword>
<keyword evidence="3" id="KW-0256">Endoplasmic reticulum</keyword>
<comment type="subunit">
    <text evidence="3">Component of the ER membrane protein complex (EMC).</text>
</comment>
<evidence type="ECO:0000256" key="2">
    <source>
        <dbReference type="PROSITE-ProRule" id="PRU00339"/>
    </source>
</evidence>
<dbReference type="PANTHER" id="PTHR12760">
    <property type="entry name" value="TETRATRICOPEPTIDE REPEAT PROTEIN"/>
    <property type="match status" value="1"/>
</dbReference>
<sequence length="292" mass="33856">MSLKKKFLEIHQLALFATFEPSKTNETYLDLINFLKDKDDSLTQIEYYNLLELQFYLALISCRDEVAKVTLDRIIDKFGDEDSERIAVLKIKYLSATSSEEDAALNYIESRKGKNEIHILKSTIALNKNKNNSKDDYVVLLKGLLEVTPLDVEVISELGEYYYQLGHFDKAIFTLQDILLVQPFNHLTFARLGEIYNAIYKRDPKAKDATHQLIQSQKHFSRSIELCSNFVRGWSGLYISSKELKTHKVDKNKLANYDKLYKLSRDKLKEIIDLKTATNKDLEYASKILQSF</sequence>
<dbReference type="EMBL" id="JAEUBF010001424">
    <property type="protein sequence ID" value="KAH3666616.1"/>
    <property type="molecule type" value="Genomic_DNA"/>
</dbReference>
<dbReference type="Proteomes" id="UP000769528">
    <property type="component" value="Unassembled WGS sequence"/>
</dbReference>
<comment type="function">
    <text evidence="3">Part of the endoplasmic reticulum membrane protein complex (EMC) that enables the energy-independent insertion into endoplasmic reticulum membranes of newly synthesized membrane proteins.</text>
</comment>
<comment type="subcellular location">
    <subcellularLocation>
        <location evidence="3">Endoplasmic reticulum membrane</location>
        <topology evidence="3">Peripheral membrane protein</topology>
        <orientation evidence="3">Cytoplasmic side</orientation>
    </subcellularLocation>
</comment>
<organism evidence="4 5">
    <name type="scientific">Wickerhamomyces mucosus</name>
    <dbReference type="NCBI Taxonomy" id="1378264"/>
    <lineage>
        <taxon>Eukaryota</taxon>
        <taxon>Fungi</taxon>
        <taxon>Dikarya</taxon>
        <taxon>Ascomycota</taxon>
        <taxon>Saccharomycotina</taxon>
        <taxon>Saccharomycetes</taxon>
        <taxon>Phaffomycetales</taxon>
        <taxon>Wickerhamomycetaceae</taxon>
        <taxon>Wickerhamomyces</taxon>
    </lineage>
</organism>
<proteinExistence type="inferred from homology"/>
<comment type="similarity">
    <text evidence="3">Belongs to the EMC2 family.</text>
</comment>
<reference evidence="4" key="1">
    <citation type="journal article" date="2021" name="Open Biol.">
        <title>Shared evolutionary footprints suggest mitochondrial oxidative damage underlies multiple complex I losses in fungi.</title>
        <authorList>
            <person name="Schikora-Tamarit M.A."/>
            <person name="Marcet-Houben M."/>
            <person name="Nosek J."/>
            <person name="Gabaldon T."/>
        </authorList>
    </citation>
    <scope>NUCLEOTIDE SEQUENCE</scope>
    <source>
        <strain evidence="4">CBS6341</strain>
    </source>
</reference>
<dbReference type="InterPro" id="IPR039856">
    <property type="entry name" value="EMC2-like"/>
</dbReference>
<dbReference type="Gene3D" id="1.25.40.10">
    <property type="entry name" value="Tetratricopeptide repeat domain"/>
    <property type="match status" value="1"/>
</dbReference>
<dbReference type="PROSITE" id="PS50005">
    <property type="entry name" value="TPR"/>
    <property type="match status" value="1"/>
</dbReference>
<keyword evidence="3" id="KW-0472">Membrane</keyword>
<gene>
    <name evidence="4" type="ORF">WICMUC_005600</name>
</gene>
<keyword evidence="5" id="KW-1185">Reference proteome</keyword>
<name>A0A9P8T5B3_9ASCO</name>
<evidence type="ECO:0000313" key="4">
    <source>
        <dbReference type="EMBL" id="KAH3666616.1"/>
    </source>
</evidence>
<accession>A0A9P8T5B3</accession>
<evidence type="ECO:0000256" key="3">
    <source>
        <dbReference type="RuleBase" id="RU367091"/>
    </source>
</evidence>